<dbReference type="EMBL" id="CAJRST010013335">
    <property type="protein sequence ID" value="CAG5928779.1"/>
    <property type="molecule type" value="Genomic_DNA"/>
</dbReference>
<evidence type="ECO:0000313" key="2">
    <source>
        <dbReference type="EMBL" id="CAG5928779.1"/>
    </source>
</evidence>
<evidence type="ECO:0000256" key="1">
    <source>
        <dbReference type="SAM" id="Phobius"/>
    </source>
</evidence>
<dbReference type="AlphaFoldDB" id="A0A8S4B3C0"/>
<name>A0A8S4B3C0_9TELE</name>
<gene>
    <name evidence="2" type="ORF">MMEN_LOCUS12429</name>
</gene>
<evidence type="ECO:0000313" key="3">
    <source>
        <dbReference type="Proteomes" id="UP000677803"/>
    </source>
</evidence>
<dbReference type="Proteomes" id="UP000677803">
    <property type="component" value="Unassembled WGS sequence"/>
</dbReference>
<accession>A0A8S4B3C0</accession>
<comment type="caution">
    <text evidence="2">The sequence shown here is derived from an EMBL/GenBank/DDBJ whole genome shotgun (WGS) entry which is preliminary data.</text>
</comment>
<keyword evidence="1" id="KW-1133">Transmembrane helix</keyword>
<proteinExistence type="predicted"/>
<sequence length="143" mass="14926">MGSCTEARTEGVAAASSGTGMEAETSVKYTLISALAALALVLGLAVVVGTIICLRKRRKDNAGMELELGPADADPMELDELDTFCLSVKYQVKVLLLKVCDLFSQSLPSDEVITVRQAGGALGAVLQLCSIRLETPSSRAPGP</sequence>
<protein>
    <submittedName>
        <fullName evidence="2">(Atlantic silverside) hypothetical protein</fullName>
    </submittedName>
</protein>
<keyword evidence="1" id="KW-0812">Transmembrane</keyword>
<organism evidence="2 3">
    <name type="scientific">Menidia menidia</name>
    <name type="common">Atlantic silverside</name>
    <dbReference type="NCBI Taxonomy" id="238744"/>
    <lineage>
        <taxon>Eukaryota</taxon>
        <taxon>Metazoa</taxon>
        <taxon>Chordata</taxon>
        <taxon>Craniata</taxon>
        <taxon>Vertebrata</taxon>
        <taxon>Euteleostomi</taxon>
        <taxon>Actinopterygii</taxon>
        <taxon>Neopterygii</taxon>
        <taxon>Teleostei</taxon>
        <taxon>Neoteleostei</taxon>
        <taxon>Acanthomorphata</taxon>
        <taxon>Ovalentaria</taxon>
        <taxon>Atherinomorphae</taxon>
        <taxon>Atheriniformes</taxon>
        <taxon>Atherinopsidae</taxon>
        <taxon>Menidiinae</taxon>
        <taxon>Menidia</taxon>
    </lineage>
</organism>
<keyword evidence="3" id="KW-1185">Reference proteome</keyword>
<feature type="transmembrane region" description="Helical" evidence="1">
    <location>
        <begin position="31"/>
        <end position="54"/>
    </location>
</feature>
<keyword evidence="1" id="KW-0472">Membrane</keyword>
<reference evidence="2" key="1">
    <citation type="submission" date="2021-05" db="EMBL/GenBank/DDBJ databases">
        <authorList>
            <person name="Tigano A."/>
        </authorList>
    </citation>
    <scope>NUCLEOTIDE SEQUENCE</scope>
</reference>